<dbReference type="Proteomes" id="UP001576776">
    <property type="component" value="Unassembled WGS sequence"/>
</dbReference>
<keyword evidence="2" id="KW-1185">Reference proteome</keyword>
<protein>
    <submittedName>
        <fullName evidence="1">Uncharacterized protein</fullName>
    </submittedName>
</protein>
<evidence type="ECO:0000313" key="1">
    <source>
        <dbReference type="EMBL" id="MFB2934749.1"/>
    </source>
</evidence>
<dbReference type="EMBL" id="JBHFNS010000019">
    <property type="protein sequence ID" value="MFB2934749.1"/>
    <property type="molecule type" value="Genomic_DNA"/>
</dbReference>
<proteinExistence type="predicted"/>
<gene>
    <name evidence="1" type="ORF">ACE1B6_05675</name>
</gene>
<organism evidence="1 2">
    <name type="scientific">Floridaenema fluviatile BLCC-F154</name>
    <dbReference type="NCBI Taxonomy" id="3153640"/>
    <lineage>
        <taxon>Bacteria</taxon>
        <taxon>Bacillati</taxon>
        <taxon>Cyanobacteriota</taxon>
        <taxon>Cyanophyceae</taxon>
        <taxon>Oscillatoriophycideae</taxon>
        <taxon>Aerosakkonematales</taxon>
        <taxon>Aerosakkonemataceae</taxon>
        <taxon>Floridanema</taxon>
        <taxon>Floridanema fluviatile</taxon>
    </lineage>
</organism>
<accession>A0ABV4Y7H5</accession>
<evidence type="ECO:0000313" key="2">
    <source>
        <dbReference type="Proteomes" id="UP001576776"/>
    </source>
</evidence>
<name>A0ABV4Y7H5_9CYAN</name>
<comment type="caution">
    <text evidence="1">The sequence shown here is derived from an EMBL/GenBank/DDBJ whole genome shotgun (WGS) entry which is preliminary data.</text>
</comment>
<sequence>MSITHIIKNLSENNWNNQKNDYSQLQSKNPRINLVTNPAELRANDIVDWGNCGKEFDFLPTPLSVKSTNGLSLKLSSLGTFLRLTEGSGIKGNFTSGDELLFLEFADSAITIDFATPIFGIGTQIQRAFFGAFTGIIEAFDRSGKSLGKFSVSGKSNSSTPFIGVVSETANISRITLYVPENGGYGFTINGLSIVTQLEQPTLPSNLFLFNKNRSVSTTFNIFQYNN</sequence>
<reference evidence="1 2" key="1">
    <citation type="submission" date="2024-09" db="EMBL/GenBank/DDBJ databases">
        <title>Floridaenema gen nov. (Aerosakkonemataceae, Aerosakkonematales ord. nov., Cyanobacteria) from benthic tropical and subtropical fresh waters, with the description of four new species.</title>
        <authorList>
            <person name="Moretto J.A."/>
            <person name="Berthold D.E."/>
            <person name="Lefler F.W."/>
            <person name="Huang I.-S."/>
            <person name="Laughinghouse H. IV."/>
        </authorList>
    </citation>
    <scope>NUCLEOTIDE SEQUENCE [LARGE SCALE GENOMIC DNA]</scope>
    <source>
        <strain evidence="1 2">BLCC-F154</strain>
    </source>
</reference>
<dbReference type="RefSeq" id="WP_413256273.1">
    <property type="nucleotide sequence ID" value="NZ_JBHFNS010000019.1"/>
</dbReference>